<evidence type="ECO:0000313" key="4">
    <source>
        <dbReference type="EMBL" id="PHJ15587.1"/>
    </source>
</evidence>
<dbReference type="AlphaFoldDB" id="A0A2C6KD65"/>
<gene>
    <name evidence="4" type="ORF">CSUI_010602</name>
</gene>
<comment type="caution">
    <text evidence="4">The sequence shown here is derived from an EMBL/GenBank/DDBJ whole genome shotgun (WGS) entry which is preliminary data.</text>
</comment>
<dbReference type="PANTHER" id="PTHR24092">
    <property type="entry name" value="PROBABLE PHOSPHOLIPID-TRANSPORTING ATPASE"/>
    <property type="match status" value="1"/>
</dbReference>
<proteinExistence type="predicted"/>
<dbReference type="Proteomes" id="UP000221165">
    <property type="component" value="Unassembled WGS sequence"/>
</dbReference>
<dbReference type="EMBL" id="MIGC01007837">
    <property type="protein sequence ID" value="PHJ15587.1"/>
    <property type="molecule type" value="Genomic_DNA"/>
</dbReference>
<keyword evidence="2" id="KW-0472">Membrane</keyword>
<keyword evidence="2" id="KW-1133">Transmembrane helix</keyword>
<dbReference type="GO" id="GO:0140326">
    <property type="term" value="F:ATPase-coupled intramembrane lipid transporter activity"/>
    <property type="evidence" value="ECO:0007669"/>
    <property type="project" value="TreeGrafter"/>
</dbReference>
<sequence length="171" mass="19744">MKFWSSRRRIDSSQEAVQPHSQEQHVGLSDMTDYEAAVEDTFLLKSNASSSSSPSGRKKPFLWAAEDGNCFWRFCKWLGRCCCGVKPEYRERLIYLDGRTFPYYFPSNAIKNTKYNLLTFLPVVLVQQFKFFFNFFYLSVALGQLVPVLQVGPLFTYLAPLAFVQFVTIAK</sequence>
<dbReference type="GO" id="GO:0006890">
    <property type="term" value="P:retrograde vesicle-mediated transport, Golgi to endoplasmic reticulum"/>
    <property type="evidence" value="ECO:0007669"/>
    <property type="project" value="TreeGrafter"/>
</dbReference>
<dbReference type="GO" id="GO:0006897">
    <property type="term" value="P:endocytosis"/>
    <property type="evidence" value="ECO:0007669"/>
    <property type="project" value="TreeGrafter"/>
</dbReference>
<evidence type="ECO:0000256" key="2">
    <source>
        <dbReference type="SAM" id="Phobius"/>
    </source>
</evidence>
<evidence type="ECO:0000259" key="3">
    <source>
        <dbReference type="Pfam" id="PF16209"/>
    </source>
</evidence>
<dbReference type="OrthoDB" id="345777at2759"/>
<feature type="non-terminal residue" evidence="4">
    <location>
        <position position="171"/>
    </location>
</feature>
<dbReference type="GO" id="GO:0005886">
    <property type="term" value="C:plasma membrane"/>
    <property type="evidence" value="ECO:0007669"/>
    <property type="project" value="TreeGrafter"/>
</dbReference>
<dbReference type="VEuPathDB" id="ToxoDB:CSUI_010602"/>
<keyword evidence="5" id="KW-1185">Reference proteome</keyword>
<feature type="domain" description="P-type ATPase N-terminal" evidence="3">
    <location>
        <begin position="104"/>
        <end position="157"/>
    </location>
</feature>
<organism evidence="4 5">
    <name type="scientific">Cystoisospora suis</name>
    <dbReference type="NCBI Taxonomy" id="483139"/>
    <lineage>
        <taxon>Eukaryota</taxon>
        <taxon>Sar</taxon>
        <taxon>Alveolata</taxon>
        <taxon>Apicomplexa</taxon>
        <taxon>Conoidasida</taxon>
        <taxon>Coccidia</taxon>
        <taxon>Eucoccidiorida</taxon>
        <taxon>Eimeriorina</taxon>
        <taxon>Sarcocystidae</taxon>
        <taxon>Cystoisospora</taxon>
    </lineage>
</organism>
<feature type="region of interest" description="Disordered" evidence="1">
    <location>
        <begin position="1"/>
        <end position="26"/>
    </location>
</feature>
<feature type="transmembrane region" description="Helical" evidence="2">
    <location>
        <begin position="150"/>
        <end position="170"/>
    </location>
</feature>
<keyword evidence="2" id="KW-0812">Transmembrane</keyword>
<feature type="transmembrane region" description="Helical" evidence="2">
    <location>
        <begin position="117"/>
        <end position="138"/>
    </location>
</feature>
<reference evidence="4 5" key="1">
    <citation type="journal article" date="2017" name="Int. J. Parasitol.">
        <title>The genome of the protozoan parasite Cystoisospora suis and a reverse vaccinology approach to identify vaccine candidates.</title>
        <authorList>
            <person name="Palmieri N."/>
            <person name="Shrestha A."/>
            <person name="Ruttkowski B."/>
            <person name="Beck T."/>
            <person name="Vogl C."/>
            <person name="Tomley F."/>
            <person name="Blake D.P."/>
            <person name="Joachim A."/>
        </authorList>
    </citation>
    <scope>NUCLEOTIDE SEQUENCE [LARGE SCALE GENOMIC DNA]</scope>
    <source>
        <strain evidence="4 5">Wien I</strain>
    </source>
</reference>
<dbReference type="Pfam" id="PF16209">
    <property type="entry name" value="PhoLip_ATPase_N"/>
    <property type="match status" value="1"/>
</dbReference>
<name>A0A2C6KD65_9APIC</name>
<dbReference type="RefSeq" id="XP_067917319.1">
    <property type="nucleotide sequence ID" value="XM_068070705.1"/>
</dbReference>
<evidence type="ECO:0000313" key="5">
    <source>
        <dbReference type="Proteomes" id="UP000221165"/>
    </source>
</evidence>
<dbReference type="GO" id="GO:0005768">
    <property type="term" value="C:endosome"/>
    <property type="evidence" value="ECO:0007669"/>
    <property type="project" value="TreeGrafter"/>
</dbReference>
<evidence type="ECO:0000256" key="1">
    <source>
        <dbReference type="SAM" id="MobiDB-lite"/>
    </source>
</evidence>
<accession>A0A2C6KD65</accession>
<dbReference type="GO" id="GO:0005802">
    <property type="term" value="C:trans-Golgi network"/>
    <property type="evidence" value="ECO:0007669"/>
    <property type="project" value="TreeGrafter"/>
</dbReference>
<dbReference type="GeneID" id="94433916"/>
<dbReference type="PANTHER" id="PTHR24092:SF5">
    <property type="entry name" value="PHOSPHOLIPID-TRANSPORTING ATPASE"/>
    <property type="match status" value="1"/>
</dbReference>
<protein>
    <submittedName>
        <fullName evidence="4">Phospholipid-transporting p</fullName>
    </submittedName>
</protein>
<dbReference type="GO" id="GO:0045332">
    <property type="term" value="P:phospholipid translocation"/>
    <property type="evidence" value="ECO:0007669"/>
    <property type="project" value="TreeGrafter"/>
</dbReference>
<dbReference type="InterPro" id="IPR032631">
    <property type="entry name" value="P-type_ATPase_N"/>
</dbReference>